<sequence>MVWEREDPWDHQDHLETRLHCGAHWGNPEHLVCPEQDLGLEVTELLPRFSLLTSLSSREQLTKFQLERWPSY</sequence>
<comment type="caution">
    <text evidence="1">The sequence shown here is derived from an EMBL/GenBank/DDBJ whole genome shotgun (WGS) entry which is preliminary data.</text>
</comment>
<organism evidence="1 2">
    <name type="scientific">Dreissena polymorpha</name>
    <name type="common">Zebra mussel</name>
    <name type="synonym">Mytilus polymorpha</name>
    <dbReference type="NCBI Taxonomy" id="45954"/>
    <lineage>
        <taxon>Eukaryota</taxon>
        <taxon>Metazoa</taxon>
        <taxon>Spiralia</taxon>
        <taxon>Lophotrochozoa</taxon>
        <taxon>Mollusca</taxon>
        <taxon>Bivalvia</taxon>
        <taxon>Autobranchia</taxon>
        <taxon>Heteroconchia</taxon>
        <taxon>Euheterodonta</taxon>
        <taxon>Imparidentia</taxon>
        <taxon>Neoheterodontei</taxon>
        <taxon>Myida</taxon>
        <taxon>Dreissenoidea</taxon>
        <taxon>Dreissenidae</taxon>
        <taxon>Dreissena</taxon>
    </lineage>
</organism>
<reference evidence="1" key="1">
    <citation type="journal article" date="2019" name="bioRxiv">
        <title>The Genome of the Zebra Mussel, Dreissena polymorpha: A Resource for Invasive Species Research.</title>
        <authorList>
            <person name="McCartney M.A."/>
            <person name="Auch B."/>
            <person name="Kono T."/>
            <person name="Mallez S."/>
            <person name="Zhang Y."/>
            <person name="Obille A."/>
            <person name="Becker A."/>
            <person name="Abrahante J.E."/>
            <person name="Garbe J."/>
            <person name="Badalamenti J.P."/>
            <person name="Herman A."/>
            <person name="Mangelson H."/>
            <person name="Liachko I."/>
            <person name="Sullivan S."/>
            <person name="Sone E.D."/>
            <person name="Koren S."/>
            <person name="Silverstein K.A.T."/>
            <person name="Beckman K.B."/>
            <person name="Gohl D.M."/>
        </authorList>
    </citation>
    <scope>NUCLEOTIDE SEQUENCE</scope>
    <source>
        <strain evidence="1">Duluth1</strain>
        <tissue evidence="1">Whole animal</tissue>
    </source>
</reference>
<reference evidence="1" key="2">
    <citation type="submission" date="2020-11" db="EMBL/GenBank/DDBJ databases">
        <authorList>
            <person name="McCartney M.A."/>
            <person name="Auch B."/>
            <person name="Kono T."/>
            <person name="Mallez S."/>
            <person name="Becker A."/>
            <person name="Gohl D.M."/>
            <person name="Silverstein K.A.T."/>
            <person name="Koren S."/>
            <person name="Bechman K.B."/>
            <person name="Herman A."/>
            <person name="Abrahante J.E."/>
            <person name="Garbe J."/>
        </authorList>
    </citation>
    <scope>NUCLEOTIDE SEQUENCE</scope>
    <source>
        <strain evidence="1">Duluth1</strain>
        <tissue evidence="1">Whole animal</tissue>
    </source>
</reference>
<evidence type="ECO:0000313" key="1">
    <source>
        <dbReference type="EMBL" id="KAH3829258.1"/>
    </source>
</evidence>
<dbReference type="AlphaFoldDB" id="A0A9D4H880"/>
<protein>
    <submittedName>
        <fullName evidence="1">Uncharacterized protein</fullName>
    </submittedName>
</protein>
<evidence type="ECO:0000313" key="2">
    <source>
        <dbReference type="Proteomes" id="UP000828390"/>
    </source>
</evidence>
<gene>
    <name evidence="1" type="ORF">DPMN_131252</name>
</gene>
<name>A0A9D4H880_DREPO</name>
<proteinExistence type="predicted"/>
<dbReference type="EMBL" id="JAIWYP010000005">
    <property type="protein sequence ID" value="KAH3829258.1"/>
    <property type="molecule type" value="Genomic_DNA"/>
</dbReference>
<keyword evidence="2" id="KW-1185">Reference proteome</keyword>
<dbReference type="Proteomes" id="UP000828390">
    <property type="component" value="Unassembled WGS sequence"/>
</dbReference>
<accession>A0A9D4H880</accession>